<dbReference type="AlphaFoldDB" id="A0A1M4TGE8"/>
<protein>
    <submittedName>
        <fullName evidence="4">Por secretion system C-terminal sorting domain-containing protein</fullName>
    </submittedName>
</protein>
<organism evidence="4 5">
    <name type="scientific">Chryseobacterium arachidis</name>
    <dbReference type="NCBI Taxonomy" id="1416778"/>
    <lineage>
        <taxon>Bacteria</taxon>
        <taxon>Pseudomonadati</taxon>
        <taxon>Bacteroidota</taxon>
        <taxon>Flavobacteriia</taxon>
        <taxon>Flavobacteriales</taxon>
        <taxon>Weeksellaceae</taxon>
        <taxon>Chryseobacterium group</taxon>
        <taxon>Chryseobacterium</taxon>
    </lineage>
</organism>
<dbReference type="InterPro" id="IPR011889">
    <property type="entry name" value="Liste_lipo_26"/>
</dbReference>
<dbReference type="Proteomes" id="UP000184518">
    <property type="component" value="Unassembled WGS sequence"/>
</dbReference>
<feature type="signal peptide" evidence="2">
    <location>
        <begin position="1"/>
        <end position="20"/>
    </location>
</feature>
<reference evidence="5" key="1">
    <citation type="submission" date="2016-11" db="EMBL/GenBank/DDBJ databases">
        <authorList>
            <person name="Varghese N."/>
            <person name="Submissions S."/>
        </authorList>
    </citation>
    <scope>NUCLEOTIDE SEQUENCE [LARGE SCALE GENOMIC DNA]</scope>
    <source>
        <strain evidence="5">DSM 27619</strain>
    </source>
</reference>
<name>A0A1M4TGE8_9FLAO</name>
<evidence type="ECO:0000259" key="3">
    <source>
        <dbReference type="Pfam" id="PF18962"/>
    </source>
</evidence>
<gene>
    <name evidence="4" type="ORF">SAMN05443633_101233</name>
</gene>
<dbReference type="InterPro" id="IPR005046">
    <property type="entry name" value="DUF285"/>
</dbReference>
<feature type="domain" description="Secretion system C-terminal sorting" evidence="3">
    <location>
        <begin position="518"/>
        <end position="583"/>
    </location>
</feature>
<evidence type="ECO:0000313" key="5">
    <source>
        <dbReference type="Proteomes" id="UP000184518"/>
    </source>
</evidence>
<evidence type="ECO:0000313" key="4">
    <source>
        <dbReference type="EMBL" id="SHE43599.1"/>
    </source>
</evidence>
<proteinExistence type="predicted"/>
<dbReference type="RefSeq" id="WP_072952791.1">
    <property type="nucleotide sequence ID" value="NZ_FQUT01000001.1"/>
</dbReference>
<feature type="chain" id="PRO_5012024903" evidence="2">
    <location>
        <begin position="21"/>
        <end position="586"/>
    </location>
</feature>
<sequence>MLKKINFLIAFILFSQIISAQNEFITIWKPSIPHPHPYLPYAGVPINSTDTQIWVPAVGTNFTIYWEEVGYPSHHATMTDVNSIYQVFIDFGAPSNPIPANATYRVKISNGNGNFHRFRSSNWDLFINGDGIVGDVHKIIDVEQWGSTKWSSMKQAFQACRNMNISATDIPNLSNVTEMQHIFTGCSSLVGNPSINNWNTSHVTDMRFAFAGCSVFNQPIGSWDTSNVTVMAGMFNSALKFNQPIGDWNTANVIYMTAMFNSAREFNQPIGNWDLSSNLECELMFSDAWKFNQPIGNWNTSNVLEMNGMFMGAKAFDQDISNWNTGNVYIMHYMFSGAEKFNQDIGNWDVSNVESMYDMFNGAVLFNQDISGWNVGKVMLMQNMFKNAQSFNQNIGNWNVSMVKNMTSMFEGTPNFNQNLGHWNLASLQQGLNMFFNSGLSCQNYDSTLFGWSSNPSTASNIYFTSAAPLIYSHPAAVSARNSLITNKNWTISGDSYNGECQSFLGTSDVNIKKEISIYPNPAADFIYIKNIQGLNNYTIFDASGRTVLQDSLHEDKINISSLIKGSYLLKIVTKERSYNFKFIKK</sequence>
<keyword evidence="1 2" id="KW-0732">Signal</keyword>
<dbReference type="EMBL" id="FQUT01000001">
    <property type="protein sequence ID" value="SHE43599.1"/>
    <property type="molecule type" value="Genomic_DNA"/>
</dbReference>
<keyword evidence="5" id="KW-1185">Reference proteome</keyword>
<evidence type="ECO:0000256" key="2">
    <source>
        <dbReference type="SAM" id="SignalP"/>
    </source>
</evidence>
<dbReference type="Pfam" id="PF03382">
    <property type="entry name" value="DUF285"/>
    <property type="match status" value="2"/>
</dbReference>
<evidence type="ECO:0000256" key="1">
    <source>
        <dbReference type="ARBA" id="ARBA00022729"/>
    </source>
</evidence>
<accession>A0A1M4TGE8</accession>
<dbReference type="NCBIfam" id="TIGR02167">
    <property type="entry name" value="Liste_lipo_26"/>
    <property type="match status" value="5"/>
</dbReference>
<dbReference type="OrthoDB" id="9813840at2"/>
<dbReference type="STRING" id="1416778.SAMN05443633_101233"/>
<dbReference type="Pfam" id="PF18962">
    <property type="entry name" value="Por_Secre_tail"/>
    <property type="match status" value="1"/>
</dbReference>
<dbReference type="NCBIfam" id="TIGR04183">
    <property type="entry name" value="Por_Secre_tail"/>
    <property type="match status" value="1"/>
</dbReference>
<dbReference type="InterPro" id="IPR026444">
    <property type="entry name" value="Secre_tail"/>
</dbReference>